<evidence type="ECO:0000313" key="10">
    <source>
        <dbReference type="Proteomes" id="UP000827284"/>
    </source>
</evidence>
<feature type="repeat" description="TPR" evidence="7">
    <location>
        <begin position="333"/>
        <end position="366"/>
    </location>
</feature>
<dbReference type="PANTHER" id="PTHR12558:SF10">
    <property type="entry name" value="CELL DIVISION CYCLE PROTEIN 23 HOMOLOG"/>
    <property type="match status" value="1"/>
</dbReference>
<proteinExistence type="predicted"/>
<dbReference type="GO" id="GO:0016567">
    <property type="term" value="P:protein ubiquitination"/>
    <property type="evidence" value="ECO:0007669"/>
    <property type="project" value="TreeGrafter"/>
</dbReference>
<evidence type="ECO:0000256" key="3">
    <source>
        <dbReference type="ARBA" id="ARBA00022776"/>
    </source>
</evidence>
<dbReference type="SMART" id="SM00028">
    <property type="entry name" value="TPR"/>
    <property type="match status" value="6"/>
</dbReference>
<dbReference type="OrthoDB" id="10262026at2759"/>
<comment type="caution">
    <text evidence="9">The sequence shown here is derived from an EMBL/GenBank/DDBJ whole genome shotgun (WGS) entry which is preliminary data.</text>
</comment>
<keyword evidence="4" id="KW-0833">Ubl conjugation pathway</keyword>
<dbReference type="GO" id="GO:0031145">
    <property type="term" value="P:anaphase-promoting complex-dependent catabolic process"/>
    <property type="evidence" value="ECO:0007669"/>
    <property type="project" value="TreeGrafter"/>
</dbReference>
<evidence type="ECO:0000256" key="6">
    <source>
        <dbReference type="ARBA" id="ARBA00023306"/>
    </source>
</evidence>
<keyword evidence="2" id="KW-0677">Repeat</keyword>
<keyword evidence="3" id="KW-0498">Mitosis</keyword>
<dbReference type="PROSITE" id="PS50005">
    <property type="entry name" value="TPR"/>
    <property type="match status" value="2"/>
</dbReference>
<dbReference type="PANTHER" id="PTHR12558">
    <property type="entry name" value="CELL DIVISION CYCLE 16,23,27"/>
    <property type="match status" value="1"/>
</dbReference>
<reference evidence="9" key="1">
    <citation type="submission" date="2021-11" db="EMBL/GenBank/DDBJ databases">
        <authorList>
            <person name="Herlambang A."/>
            <person name="Guo Y."/>
            <person name="Takashima Y."/>
            <person name="Nishizawa T."/>
        </authorList>
    </citation>
    <scope>NUCLEOTIDE SEQUENCE</scope>
    <source>
        <strain evidence="9">E1425</strain>
    </source>
</reference>
<protein>
    <submittedName>
        <fullName evidence="9">Anaphase-promoting complex subunit 8</fullName>
    </submittedName>
</protein>
<dbReference type="Gene3D" id="1.25.40.10">
    <property type="entry name" value="Tetratricopeptide repeat domain"/>
    <property type="match status" value="2"/>
</dbReference>
<evidence type="ECO:0000256" key="7">
    <source>
        <dbReference type="PROSITE-ProRule" id="PRU00339"/>
    </source>
</evidence>
<evidence type="ECO:0000256" key="5">
    <source>
        <dbReference type="ARBA" id="ARBA00022803"/>
    </source>
</evidence>
<dbReference type="InterPro" id="IPR019734">
    <property type="entry name" value="TPR_rpt"/>
</dbReference>
<sequence length="571" mass="65880">MASLQSAWKITPDEIRVAMREAVHACNERGLYFSGRWASEALTGLPPLGTGKRTRKRRDITTPWTDSLFLNSTLEATDEAEDEHDSYLLAKTLFDLKEYYRVAEILKGHTNCKSRFLRLYATYLAGEKREQQDRGEIFSHFDNTMKSNKELFRLEQELEEGYDADTLDSFCKYLYGVVLTKTQQTSRALTVLIESVHQYPYNWSAWLEIASCIPNEESAYSIVDQLPVSFMTSFFLLHATVEDPVRQDDFEASWTELSKLFPNSAYVQCEWARYLNNVQAADMSVEKFEQLLKDHPYRLDYMQDYSDALFVTKKYDQLSHLARYCAQVDPFRPETCFVIGNYYTAKGDHESSLVYFKRAVRFNRGFSKAWTLMGHEYMEIKNAYSAAEAFRRAIDLNVRDFRAWVGLGTAYEVARMPHVACQHYRRACAIRPLEASLWIRVADMLVMIGDESAAMICYQQILELDNQGAQIQALKVLPGLYSKAGDIETAARYYEMSIPMLSDQDSESNELANAIMFLARYERDRENIEKATRYANQALSVPTVRHQEEAKILLREMGVMTGSSELEHDMT</sequence>
<evidence type="ECO:0000313" key="9">
    <source>
        <dbReference type="EMBL" id="GJJ76923.1"/>
    </source>
</evidence>
<dbReference type="GO" id="GO:0005680">
    <property type="term" value="C:anaphase-promoting complex"/>
    <property type="evidence" value="ECO:0007669"/>
    <property type="project" value="InterPro"/>
</dbReference>
<reference evidence="9" key="2">
    <citation type="journal article" date="2022" name="Microbiol. Resour. Announc.">
        <title>Whole-Genome Sequence of Entomortierella parvispora E1425, a Mucoromycotan Fungus Associated with Burkholderiaceae-Related Endosymbiotic Bacteria.</title>
        <authorList>
            <person name="Herlambang A."/>
            <person name="Guo Y."/>
            <person name="Takashima Y."/>
            <person name="Narisawa K."/>
            <person name="Ohta H."/>
            <person name="Nishizawa T."/>
        </authorList>
    </citation>
    <scope>NUCLEOTIDE SEQUENCE</scope>
    <source>
        <strain evidence="9">E1425</strain>
    </source>
</reference>
<evidence type="ECO:0000256" key="2">
    <source>
        <dbReference type="ARBA" id="ARBA00022737"/>
    </source>
</evidence>
<dbReference type="Proteomes" id="UP000827284">
    <property type="component" value="Unassembled WGS sequence"/>
</dbReference>
<feature type="repeat" description="TPR" evidence="7">
    <location>
        <begin position="367"/>
        <end position="400"/>
    </location>
</feature>
<dbReference type="EMBL" id="BQFW01000013">
    <property type="protein sequence ID" value="GJJ76923.1"/>
    <property type="molecule type" value="Genomic_DNA"/>
</dbReference>
<dbReference type="GO" id="GO:0051301">
    <property type="term" value="P:cell division"/>
    <property type="evidence" value="ECO:0007669"/>
    <property type="project" value="UniProtKB-KW"/>
</dbReference>
<feature type="domain" description="Cdc23" evidence="8">
    <location>
        <begin position="14"/>
        <end position="272"/>
    </location>
</feature>
<accession>A0A9P3HI97</accession>
<name>A0A9P3HI97_9FUNG</name>
<dbReference type="InterPro" id="IPR011990">
    <property type="entry name" value="TPR-like_helical_dom_sf"/>
</dbReference>
<evidence type="ECO:0000256" key="1">
    <source>
        <dbReference type="ARBA" id="ARBA00022618"/>
    </source>
</evidence>
<dbReference type="Pfam" id="PF13181">
    <property type="entry name" value="TPR_8"/>
    <property type="match status" value="2"/>
</dbReference>
<evidence type="ECO:0000259" key="8">
    <source>
        <dbReference type="Pfam" id="PF04049"/>
    </source>
</evidence>
<organism evidence="9 10">
    <name type="scientific">Entomortierella parvispora</name>
    <dbReference type="NCBI Taxonomy" id="205924"/>
    <lineage>
        <taxon>Eukaryota</taxon>
        <taxon>Fungi</taxon>
        <taxon>Fungi incertae sedis</taxon>
        <taxon>Mucoromycota</taxon>
        <taxon>Mortierellomycotina</taxon>
        <taxon>Mortierellomycetes</taxon>
        <taxon>Mortierellales</taxon>
        <taxon>Mortierellaceae</taxon>
        <taxon>Entomortierella</taxon>
    </lineage>
</organism>
<dbReference type="SUPFAM" id="SSF48452">
    <property type="entry name" value="TPR-like"/>
    <property type="match status" value="2"/>
</dbReference>
<keyword evidence="1" id="KW-0132">Cell division</keyword>
<keyword evidence="5 7" id="KW-0802">TPR repeat</keyword>
<dbReference type="AlphaFoldDB" id="A0A9P3HI97"/>
<keyword evidence="6" id="KW-0131">Cell cycle</keyword>
<keyword evidence="10" id="KW-1185">Reference proteome</keyword>
<dbReference type="InterPro" id="IPR007192">
    <property type="entry name" value="APC8"/>
</dbReference>
<gene>
    <name evidence="9" type="ORF">EMPS_09282</name>
</gene>
<dbReference type="Pfam" id="PF04049">
    <property type="entry name" value="ANAPC8"/>
    <property type="match status" value="1"/>
</dbReference>
<dbReference type="GO" id="GO:0045842">
    <property type="term" value="P:positive regulation of mitotic metaphase/anaphase transition"/>
    <property type="evidence" value="ECO:0007669"/>
    <property type="project" value="TreeGrafter"/>
</dbReference>
<evidence type="ECO:0000256" key="4">
    <source>
        <dbReference type="ARBA" id="ARBA00022786"/>
    </source>
</evidence>